<dbReference type="EMBL" id="BDGX01000033">
    <property type="protein sequence ID" value="GAV52141.1"/>
    <property type="molecule type" value="Genomic_DNA"/>
</dbReference>
<evidence type="ECO:0000313" key="4">
    <source>
        <dbReference type="EMBL" id="GAV52141.1"/>
    </source>
</evidence>
<feature type="compositionally biased region" description="Polar residues" evidence="3">
    <location>
        <begin position="645"/>
        <end position="654"/>
    </location>
</feature>
<dbReference type="SMART" id="SM00671">
    <property type="entry name" value="SEL1"/>
    <property type="match status" value="7"/>
</dbReference>
<dbReference type="Pfam" id="PF08238">
    <property type="entry name" value="Sel1"/>
    <property type="match status" value="7"/>
</dbReference>
<feature type="region of interest" description="Disordered" evidence="3">
    <location>
        <begin position="41"/>
        <end position="142"/>
    </location>
</feature>
<keyword evidence="2" id="KW-0677">Repeat</keyword>
<evidence type="ECO:0000313" key="5">
    <source>
        <dbReference type="Proteomes" id="UP000187013"/>
    </source>
</evidence>
<sequence>MSSAATAAVAPSASATQAATGAGAMHPYKRHFLKSQSSVFEDLRASSSATNSTEDFASARLSPSPVSRVPAPSVAKSPSPPSPQFQSYDDTRWLQTVGPPPRPNNTRNPSSISVGSSDEGQGFLLSPSDSSSQFHGSNGGAGASGFHKNKSLSVDLSHLYMVNGSLDTQLTSTNESAADVSHQLVSRYLGAGGNTSLVSRLKTLEMYRQNVKKSKDAIVLFNYAQYMLQTALTMESSNTLVESNGDGENLTQAQLKKKFLKEGQHYLKKLSAKGYSDAQYLLGDAYASGAFGKVENREAFTLFQAAAKHGHVESAYRTAHCFEEGLGTTRDARKALDFLKFSASRNHPSAMYKLGLYSFYGRMGLGNDVNTKQNGIKWLSRASARANDLTCAAPYELAKIYQKGFLDIVIPDEKYSMELYIQAASLGHVPSATLLGQIYETGNDVVPQNTSLSIHYYTQAALRGDPVAMLALCAWYLLGAEPAFNKDENEAFQWALRAATAGYPKAQFTLGYFYEKGKGCESNEAYALKWYEKAAQNKDNRAISKLKSMGQEDRLTVNKKKNHRKSRSVNTISLFKNLDNDNGSTYSTRNSSSPGLFTNTTSQRDLSNSTESGFKVVSDPSTSTAGVGTQRNTQSIPSQPSSSQGKNTEINKFETQPAALSLPKANKTPINDDKNRKKKDCIVM</sequence>
<evidence type="ECO:0000256" key="3">
    <source>
        <dbReference type="SAM" id="MobiDB-lite"/>
    </source>
</evidence>
<dbReference type="Gene3D" id="1.25.40.10">
    <property type="entry name" value="Tetratricopeptide repeat domain"/>
    <property type="match status" value="2"/>
</dbReference>
<dbReference type="InterPro" id="IPR006597">
    <property type="entry name" value="Sel1-like"/>
</dbReference>
<gene>
    <name evidence="4" type="ORF">ZYGR_0AG01320</name>
</gene>
<dbReference type="InterPro" id="IPR011990">
    <property type="entry name" value="TPR-like_helical_dom_sf"/>
</dbReference>
<feature type="region of interest" description="Disordered" evidence="3">
    <location>
        <begin position="580"/>
        <end position="684"/>
    </location>
</feature>
<feature type="compositionally biased region" description="Polar residues" evidence="3">
    <location>
        <begin position="580"/>
        <end position="612"/>
    </location>
</feature>
<accession>A0A1Q3A938</accession>
<dbReference type="FunFam" id="1.25.40.10:FF:000707">
    <property type="entry name" value="Chitin synthase regulatory factor 3"/>
    <property type="match status" value="1"/>
</dbReference>
<evidence type="ECO:0000256" key="2">
    <source>
        <dbReference type="ARBA" id="ARBA00022737"/>
    </source>
</evidence>
<dbReference type="AlphaFoldDB" id="A0A1Q3A938"/>
<feature type="compositionally biased region" description="Low complexity" evidence="3">
    <location>
        <begin position="58"/>
        <end position="77"/>
    </location>
</feature>
<dbReference type="SUPFAM" id="SSF81901">
    <property type="entry name" value="HCP-like"/>
    <property type="match status" value="1"/>
</dbReference>
<proteinExistence type="predicted"/>
<feature type="region of interest" description="Disordered" evidence="3">
    <location>
        <begin position="1"/>
        <end position="23"/>
    </location>
</feature>
<name>A0A1Q3A938_ZYGRO</name>
<evidence type="ECO:0008006" key="6">
    <source>
        <dbReference type="Google" id="ProtNLM"/>
    </source>
</evidence>
<dbReference type="Proteomes" id="UP000187013">
    <property type="component" value="Unassembled WGS sequence"/>
</dbReference>
<organism evidence="4 5">
    <name type="scientific">Zygosaccharomyces rouxii</name>
    <dbReference type="NCBI Taxonomy" id="4956"/>
    <lineage>
        <taxon>Eukaryota</taxon>
        <taxon>Fungi</taxon>
        <taxon>Dikarya</taxon>
        <taxon>Ascomycota</taxon>
        <taxon>Saccharomycotina</taxon>
        <taxon>Saccharomycetes</taxon>
        <taxon>Saccharomycetales</taxon>
        <taxon>Saccharomycetaceae</taxon>
        <taxon>Zygosaccharomyces</taxon>
    </lineage>
</organism>
<protein>
    <recommendedName>
        <fullName evidence="6">Protein SKT5</fullName>
    </recommendedName>
</protein>
<feature type="compositionally biased region" description="Polar residues" evidence="3">
    <location>
        <begin position="110"/>
        <end position="119"/>
    </location>
</feature>
<dbReference type="OrthoDB" id="272077at2759"/>
<feature type="compositionally biased region" description="Polar residues" evidence="3">
    <location>
        <begin position="41"/>
        <end position="55"/>
    </location>
</feature>
<evidence type="ECO:0000256" key="1">
    <source>
        <dbReference type="ARBA" id="ARBA00022553"/>
    </source>
</evidence>
<dbReference type="PANTHER" id="PTHR46430">
    <property type="entry name" value="PROTEIN SKT5-RELATED"/>
    <property type="match status" value="1"/>
</dbReference>
<feature type="compositionally biased region" description="Low complexity" evidence="3">
    <location>
        <begin position="634"/>
        <end position="644"/>
    </location>
</feature>
<feature type="compositionally biased region" description="Polar residues" evidence="3">
    <location>
        <begin position="619"/>
        <end position="633"/>
    </location>
</feature>
<dbReference type="InterPro" id="IPR051726">
    <property type="entry name" value="Chitin_Synth_Reg"/>
</dbReference>
<dbReference type="PANTHER" id="PTHR46430:SF1">
    <property type="entry name" value="CHITIN SYNTHASE REGULATOR SKT5-RELATED"/>
    <property type="match status" value="1"/>
</dbReference>
<feature type="compositionally biased region" description="Polar residues" evidence="3">
    <location>
        <begin position="127"/>
        <end position="136"/>
    </location>
</feature>
<reference evidence="4 5" key="1">
    <citation type="submission" date="2016-08" db="EMBL/GenBank/DDBJ databases">
        <title>Draft genome sequence of allopolyploid Zygosaccharomyces rouxii.</title>
        <authorList>
            <person name="Watanabe J."/>
            <person name="Uehara K."/>
            <person name="Mogi Y."/>
            <person name="Tsukioka Y."/>
        </authorList>
    </citation>
    <scope>NUCLEOTIDE SEQUENCE [LARGE SCALE GENOMIC DNA]</scope>
    <source>
        <strain evidence="4 5">NBRC 110957</strain>
    </source>
</reference>
<comment type="caution">
    <text evidence="4">The sequence shown here is derived from an EMBL/GenBank/DDBJ whole genome shotgun (WGS) entry which is preliminary data.</text>
</comment>
<keyword evidence="1" id="KW-0597">Phosphoprotein</keyword>